<gene>
    <name evidence="3" type="ORF">ACFS5N_06115</name>
</gene>
<feature type="domain" description="HTH araC/xylS-type" evidence="2">
    <location>
        <begin position="190"/>
        <end position="289"/>
    </location>
</feature>
<accession>A0ABW5Y9P4</accession>
<reference evidence="4" key="1">
    <citation type="journal article" date="2019" name="Int. J. Syst. Evol. Microbiol.">
        <title>The Global Catalogue of Microorganisms (GCM) 10K type strain sequencing project: providing services to taxonomists for standard genome sequencing and annotation.</title>
        <authorList>
            <consortium name="The Broad Institute Genomics Platform"/>
            <consortium name="The Broad Institute Genome Sequencing Center for Infectious Disease"/>
            <person name="Wu L."/>
            <person name="Ma J."/>
        </authorList>
    </citation>
    <scope>NUCLEOTIDE SEQUENCE [LARGE SCALE GENOMIC DNA]</scope>
    <source>
        <strain evidence="4">KCTC 22437</strain>
    </source>
</reference>
<evidence type="ECO:0000256" key="1">
    <source>
        <dbReference type="SAM" id="Phobius"/>
    </source>
</evidence>
<dbReference type="SMART" id="SM00342">
    <property type="entry name" value="HTH_ARAC"/>
    <property type="match status" value="1"/>
</dbReference>
<feature type="transmembrane region" description="Helical" evidence="1">
    <location>
        <begin position="23"/>
        <end position="47"/>
    </location>
</feature>
<keyword evidence="1" id="KW-0812">Transmembrane</keyword>
<dbReference type="EMBL" id="JBHUPD010000001">
    <property type="protein sequence ID" value="MFD2872033.1"/>
    <property type="molecule type" value="Genomic_DNA"/>
</dbReference>
<dbReference type="InterPro" id="IPR046532">
    <property type="entry name" value="DUF6597"/>
</dbReference>
<evidence type="ECO:0000313" key="3">
    <source>
        <dbReference type="EMBL" id="MFD2872033.1"/>
    </source>
</evidence>
<dbReference type="Gene3D" id="1.10.10.60">
    <property type="entry name" value="Homeodomain-like"/>
    <property type="match status" value="1"/>
</dbReference>
<protein>
    <submittedName>
        <fullName evidence="3">Helix-turn-helix domain-containing protein</fullName>
    </submittedName>
</protein>
<sequence>MMAGPVAKQKPRSTKGGIFIDYFYFYLMTGFRFLPVAPLPVLAPYVAKMYVFESGGRLPEADRKLIVPNANLKLTLTYSNGIAATIAGQTYRQAEHQLSLTGLIDTPVNLDPTEDRSTGTIIIEFYPLGAYRFFKLPYGELQNQILDLQALLGPVVRTLQEQLGETETPEQKLELLQAFLLYRLSQTTADPIFDYCMGKITATNGLISVSQLEKETGYSSRWLHNKFSNHLGTGPKNLAELLRFKQVYQAYTLDNQVKENIYQYYHDQSHFLKAFKRFTGATPTALREDNELAARHYRA</sequence>
<name>A0ABW5Y9P4_9SPHI</name>
<dbReference type="RefSeq" id="WP_377183300.1">
    <property type="nucleotide sequence ID" value="NZ_JBHUPD010000001.1"/>
</dbReference>
<keyword evidence="1" id="KW-1133">Transmembrane helix</keyword>
<dbReference type="PROSITE" id="PS01124">
    <property type="entry name" value="HTH_ARAC_FAMILY_2"/>
    <property type="match status" value="1"/>
</dbReference>
<dbReference type="Pfam" id="PF12833">
    <property type="entry name" value="HTH_18"/>
    <property type="match status" value="1"/>
</dbReference>
<dbReference type="Pfam" id="PF20240">
    <property type="entry name" value="DUF6597"/>
    <property type="match status" value="1"/>
</dbReference>
<organism evidence="3 4">
    <name type="scientific">Mucilaginibacter ximonensis</name>
    <dbReference type="NCBI Taxonomy" id="538021"/>
    <lineage>
        <taxon>Bacteria</taxon>
        <taxon>Pseudomonadati</taxon>
        <taxon>Bacteroidota</taxon>
        <taxon>Sphingobacteriia</taxon>
        <taxon>Sphingobacteriales</taxon>
        <taxon>Sphingobacteriaceae</taxon>
        <taxon>Mucilaginibacter</taxon>
    </lineage>
</organism>
<keyword evidence="1" id="KW-0472">Membrane</keyword>
<keyword evidence="4" id="KW-1185">Reference proteome</keyword>
<dbReference type="InterPro" id="IPR018060">
    <property type="entry name" value="HTH_AraC"/>
</dbReference>
<evidence type="ECO:0000259" key="2">
    <source>
        <dbReference type="PROSITE" id="PS01124"/>
    </source>
</evidence>
<evidence type="ECO:0000313" key="4">
    <source>
        <dbReference type="Proteomes" id="UP001597557"/>
    </source>
</evidence>
<dbReference type="Proteomes" id="UP001597557">
    <property type="component" value="Unassembled WGS sequence"/>
</dbReference>
<comment type="caution">
    <text evidence="3">The sequence shown here is derived from an EMBL/GenBank/DDBJ whole genome shotgun (WGS) entry which is preliminary data.</text>
</comment>
<proteinExistence type="predicted"/>